<keyword evidence="1" id="KW-0175">Coiled coil</keyword>
<evidence type="ECO:0000256" key="1">
    <source>
        <dbReference type="SAM" id="Coils"/>
    </source>
</evidence>
<gene>
    <name evidence="2" type="ORF">Tci_034768</name>
</gene>
<evidence type="ECO:0000313" key="2">
    <source>
        <dbReference type="EMBL" id="GEU62790.1"/>
    </source>
</evidence>
<sequence length="491" mass="56059">MSLLQEAIDACAALTRRVEHLKYNKVAQALEITKLKRRVKKLEKRNKGRMIAEMDQDDAVVLEDDKEEDNDVADAVKDVEKAKVDKSAQVQGRQAESQAEIYKIDIDHANKVLSMQEDKNDPDEVQEVVDVVTIAKLITKVVTDASEIVTTASAIITTAEAQVLAATIATLIVAPARVVAALSRRRKRVIIRDPEEESTTSTIIPAETKSKDKGKGILVEEPKPLKKKQQIEQDEQYARELHAELNKDIDWDEAIDHVKLKAKEDPAIKRYQAMKRKPQTKAQARKNMMMYLKNVAGFKLDYFKGISYDDIRPIFEAKFNSNVDFLPKTKEQMEEEENRALQTINETPAEKAAKRRKLNEEVEELKKHLQIVPNEDDDVYTEATPLARKVPVMDYEIIKISNKPYYKIIRADGTHQLYISFLTLLRNFNREDLEALWSLVKERVSTAKLKNFSDDFLLTTLGVMFEKPDVVTPLFVKKMLCHNLSVSSKHS</sequence>
<name>A0A6L2LNM4_TANCI</name>
<reference evidence="2" key="1">
    <citation type="journal article" date="2019" name="Sci. Rep.">
        <title>Draft genome of Tanacetum cinerariifolium, the natural source of mosquito coil.</title>
        <authorList>
            <person name="Yamashiro T."/>
            <person name="Shiraishi A."/>
            <person name="Satake H."/>
            <person name="Nakayama K."/>
        </authorList>
    </citation>
    <scope>NUCLEOTIDE SEQUENCE</scope>
</reference>
<proteinExistence type="predicted"/>
<comment type="caution">
    <text evidence="2">The sequence shown here is derived from an EMBL/GenBank/DDBJ whole genome shotgun (WGS) entry which is preliminary data.</text>
</comment>
<dbReference type="AlphaFoldDB" id="A0A6L2LNM4"/>
<feature type="coiled-coil region" evidence="1">
    <location>
        <begin position="326"/>
        <end position="375"/>
    </location>
</feature>
<dbReference type="EMBL" id="BKCJ010004734">
    <property type="protein sequence ID" value="GEU62790.1"/>
    <property type="molecule type" value="Genomic_DNA"/>
</dbReference>
<accession>A0A6L2LNM4</accession>
<protein>
    <submittedName>
        <fullName evidence="2">Uncharacterized protein</fullName>
    </submittedName>
</protein>
<organism evidence="2">
    <name type="scientific">Tanacetum cinerariifolium</name>
    <name type="common">Dalmatian daisy</name>
    <name type="synonym">Chrysanthemum cinerariifolium</name>
    <dbReference type="NCBI Taxonomy" id="118510"/>
    <lineage>
        <taxon>Eukaryota</taxon>
        <taxon>Viridiplantae</taxon>
        <taxon>Streptophyta</taxon>
        <taxon>Embryophyta</taxon>
        <taxon>Tracheophyta</taxon>
        <taxon>Spermatophyta</taxon>
        <taxon>Magnoliopsida</taxon>
        <taxon>eudicotyledons</taxon>
        <taxon>Gunneridae</taxon>
        <taxon>Pentapetalae</taxon>
        <taxon>asterids</taxon>
        <taxon>campanulids</taxon>
        <taxon>Asterales</taxon>
        <taxon>Asteraceae</taxon>
        <taxon>Asteroideae</taxon>
        <taxon>Anthemideae</taxon>
        <taxon>Anthemidinae</taxon>
        <taxon>Tanacetum</taxon>
    </lineage>
</organism>